<evidence type="ECO:0000256" key="1">
    <source>
        <dbReference type="ARBA" id="ARBA00008601"/>
    </source>
</evidence>
<dbReference type="PANTHER" id="PTHR10159">
    <property type="entry name" value="DUAL SPECIFICITY PROTEIN PHOSPHATASE"/>
    <property type="match status" value="1"/>
</dbReference>
<dbReference type="GO" id="GO:0005737">
    <property type="term" value="C:cytoplasm"/>
    <property type="evidence" value="ECO:0007669"/>
    <property type="project" value="TreeGrafter"/>
</dbReference>
<evidence type="ECO:0000256" key="2">
    <source>
        <dbReference type="ARBA" id="ARBA00013064"/>
    </source>
</evidence>
<dbReference type="InterPro" id="IPR000340">
    <property type="entry name" value="Dual-sp_phosphatase_cat-dom"/>
</dbReference>
<organism evidence="8 9">
    <name type="scientific">Triparma laevis f. longispina</name>
    <dbReference type="NCBI Taxonomy" id="1714387"/>
    <lineage>
        <taxon>Eukaryota</taxon>
        <taxon>Sar</taxon>
        <taxon>Stramenopiles</taxon>
        <taxon>Ochrophyta</taxon>
        <taxon>Bolidophyceae</taxon>
        <taxon>Parmales</taxon>
        <taxon>Triparmaceae</taxon>
        <taxon>Triparma</taxon>
    </lineage>
</organism>
<dbReference type="SMART" id="SM00195">
    <property type="entry name" value="DSPc"/>
    <property type="match status" value="1"/>
</dbReference>
<comment type="caution">
    <text evidence="8">The sequence shown here is derived from an EMBL/GenBank/DDBJ whole genome shotgun (WGS) entry which is preliminary data.</text>
</comment>
<feature type="compositionally biased region" description="Basic and acidic residues" evidence="5">
    <location>
        <begin position="60"/>
        <end position="78"/>
    </location>
</feature>
<feature type="domain" description="Tyrosine specific protein phosphatases" evidence="7">
    <location>
        <begin position="236"/>
        <end position="294"/>
    </location>
</feature>
<keyword evidence="4" id="KW-0904">Protein phosphatase</keyword>
<sequence>MTGRGQSLTPTSAGLKAKKEEKKNGGVGRGGRKSLMKSASTSKVNIMGDMMVEEVDDSGLSEKERRKKAETERDEKARAKARARWKKAGNLAIAAKRFERSGRERKEKKPGSRSSTPPAAKLAGTKKGQGSAKEVERCRKARGAIENHPGPQVKNGRFTSRGVHAVRWKEKLRGLSLVTNHIVLGGRDEANNKGLMDKYGVTHILNVCKQLPNFFPSDYTYLKINAMDSPDYQLVQDYSKAAAFLAHVEKINGRCLVHCIAGVSRSVTLVMMHLMRNHEVCLNQCYKHIKSCRPFIRPNEGFLYQAAEFELQTFGFSSCASSKMHNDFKFYKWNKEKSKHPRGGDDGDLIGTSCCVIS</sequence>
<gene>
    <name evidence="8" type="ORF">TrLO_g15117</name>
</gene>
<dbReference type="GO" id="GO:0033550">
    <property type="term" value="F:MAP kinase tyrosine phosphatase activity"/>
    <property type="evidence" value="ECO:0007669"/>
    <property type="project" value="TreeGrafter"/>
</dbReference>
<dbReference type="InterPro" id="IPR029021">
    <property type="entry name" value="Prot-tyrosine_phosphatase-like"/>
</dbReference>
<protein>
    <recommendedName>
        <fullName evidence="2">protein-tyrosine-phosphatase</fullName>
        <ecNumber evidence="2">3.1.3.48</ecNumber>
    </recommendedName>
</protein>
<accession>A0A9W7F706</accession>
<feature type="compositionally biased region" description="Polar residues" evidence="5">
    <location>
        <begin position="1"/>
        <end position="11"/>
    </location>
</feature>
<dbReference type="CDD" id="cd14498">
    <property type="entry name" value="DSP"/>
    <property type="match status" value="1"/>
</dbReference>
<dbReference type="SMART" id="SM00404">
    <property type="entry name" value="PTPc_motif"/>
    <property type="match status" value="1"/>
</dbReference>
<dbReference type="Gene3D" id="3.90.190.10">
    <property type="entry name" value="Protein tyrosine phosphatase superfamily"/>
    <property type="match status" value="1"/>
</dbReference>
<dbReference type="PANTHER" id="PTHR10159:SF519">
    <property type="entry name" value="DUAL SPECIFICITY PROTEIN PHOSPHATASE MPK3"/>
    <property type="match status" value="1"/>
</dbReference>
<dbReference type="EMBL" id="BRXW01000079">
    <property type="protein sequence ID" value="GMI04856.1"/>
    <property type="molecule type" value="Genomic_DNA"/>
</dbReference>
<feature type="region of interest" description="Disordered" evidence="5">
    <location>
        <begin position="1"/>
        <end position="135"/>
    </location>
</feature>
<evidence type="ECO:0000313" key="8">
    <source>
        <dbReference type="EMBL" id="GMI04856.1"/>
    </source>
</evidence>
<keyword evidence="9" id="KW-1185">Reference proteome</keyword>
<dbReference type="OrthoDB" id="165342at2759"/>
<evidence type="ECO:0000256" key="3">
    <source>
        <dbReference type="ARBA" id="ARBA00022801"/>
    </source>
</evidence>
<feature type="domain" description="Tyrosine-protein phosphatase" evidence="6">
    <location>
        <begin position="174"/>
        <end position="315"/>
    </location>
</feature>
<evidence type="ECO:0000259" key="6">
    <source>
        <dbReference type="PROSITE" id="PS50054"/>
    </source>
</evidence>
<evidence type="ECO:0000256" key="4">
    <source>
        <dbReference type="ARBA" id="ARBA00022912"/>
    </source>
</evidence>
<evidence type="ECO:0000256" key="5">
    <source>
        <dbReference type="SAM" id="MobiDB-lite"/>
    </source>
</evidence>
<dbReference type="AlphaFoldDB" id="A0A9W7F706"/>
<comment type="similarity">
    <text evidence="1">Belongs to the protein-tyrosine phosphatase family. Non-receptor class dual specificity subfamily.</text>
</comment>
<dbReference type="EC" id="3.1.3.48" evidence="2"/>
<reference evidence="9" key="1">
    <citation type="journal article" date="2023" name="Commun. Biol.">
        <title>Genome analysis of Parmales, the sister group of diatoms, reveals the evolutionary specialization of diatoms from phago-mixotrophs to photoautotrophs.</title>
        <authorList>
            <person name="Ban H."/>
            <person name="Sato S."/>
            <person name="Yoshikawa S."/>
            <person name="Yamada K."/>
            <person name="Nakamura Y."/>
            <person name="Ichinomiya M."/>
            <person name="Sato N."/>
            <person name="Blanc-Mathieu R."/>
            <person name="Endo H."/>
            <person name="Kuwata A."/>
            <person name="Ogata H."/>
        </authorList>
    </citation>
    <scope>NUCLEOTIDE SEQUENCE [LARGE SCALE GENOMIC DNA]</scope>
    <source>
        <strain evidence="9">NIES 3700</strain>
    </source>
</reference>
<keyword evidence="3" id="KW-0378">Hydrolase</keyword>
<dbReference type="PROSITE" id="PS50056">
    <property type="entry name" value="TYR_PHOSPHATASE_2"/>
    <property type="match status" value="1"/>
</dbReference>
<dbReference type="PROSITE" id="PS50054">
    <property type="entry name" value="TYR_PHOSPHATASE_DUAL"/>
    <property type="match status" value="1"/>
</dbReference>
<dbReference type="GO" id="GO:0017017">
    <property type="term" value="F:MAP kinase tyrosine/serine/threonine phosphatase activity"/>
    <property type="evidence" value="ECO:0007669"/>
    <property type="project" value="TreeGrafter"/>
</dbReference>
<dbReference type="Pfam" id="PF00782">
    <property type="entry name" value="DSPc"/>
    <property type="match status" value="1"/>
</dbReference>
<dbReference type="GO" id="GO:0043409">
    <property type="term" value="P:negative regulation of MAPK cascade"/>
    <property type="evidence" value="ECO:0007669"/>
    <property type="project" value="TreeGrafter"/>
</dbReference>
<dbReference type="InterPro" id="IPR000387">
    <property type="entry name" value="Tyr_Pase_dom"/>
</dbReference>
<evidence type="ECO:0000259" key="7">
    <source>
        <dbReference type="PROSITE" id="PS50056"/>
    </source>
</evidence>
<dbReference type="SUPFAM" id="SSF52799">
    <property type="entry name" value="(Phosphotyrosine protein) phosphatases II"/>
    <property type="match status" value="1"/>
</dbReference>
<feature type="compositionally biased region" description="Basic and acidic residues" evidence="5">
    <location>
        <begin position="96"/>
        <end position="110"/>
    </location>
</feature>
<evidence type="ECO:0000313" key="9">
    <source>
        <dbReference type="Proteomes" id="UP001165122"/>
    </source>
</evidence>
<dbReference type="GO" id="GO:0008330">
    <property type="term" value="F:protein tyrosine/threonine phosphatase activity"/>
    <property type="evidence" value="ECO:0007669"/>
    <property type="project" value="TreeGrafter"/>
</dbReference>
<dbReference type="Proteomes" id="UP001165122">
    <property type="component" value="Unassembled WGS sequence"/>
</dbReference>
<dbReference type="InterPro" id="IPR003595">
    <property type="entry name" value="Tyr_Pase_cat"/>
</dbReference>
<dbReference type="InterPro" id="IPR020422">
    <property type="entry name" value="TYR_PHOSPHATASE_DUAL_dom"/>
</dbReference>
<proteinExistence type="inferred from homology"/>
<name>A0A9W7F706_9STRA</name>